<dbReference type="SUPFAM" id="SSF51011">
    <property type="entry name" value="Glycosyl hydrolase domain"/>
    <property type="match status" value="1"/>
</dbReference>
<dbReference type="GO" id="GO:0004556">
    <property type="term" value="F:alpha-amylase activity"/>
    <property type="evidence" value="ECO:0007669"/>
    <property type="project" value="UniProtKB-UniRule"/>
</dbReference>
<dbReference type="InterPro" id="IPR013780">
    <property type="entry name" value="Glyco_hydro_b"/>
</dbReference>
<dbReference type="Gene3D" id="3.20.20.80">
    <property type="entry name" value="Glycosidases"/>
    <property type="match status" value="1"/>
</dbReference>
<evidence type="ECO:0000256" key="3">
    <source>
        <dbReference type="ARBA" id="ARBA00023295"/>
    </source>
</evidence>
<evidence type="ECO:0000256" key="4">
    <source>
        <dbReference type="RuleBase" id="RU003615"/>
    </source>
</evidence>
<dbReference type="InterPro" id="IPR017853">
    <property type="entry name" value="GH"/>
</dbReference>
<dbReference type="InterPro" id="IPR006046">
    <property type="entry name" value="Alpha_amylase"/>
</dbReference>
<keyword evidence="6" id="KW-0732">Signal</keyword>
<dbReference type="InterPro" id="IPR056300">
    <property type="entry name" value="SusG-like_C"/>
</dbReference>
<sequence length="540" mass="58985">MNRRRTSLLISLLTWLAALAVIPCAAEPVAHQRLSWARGATFYEIFVRSFADSDGDGIGDLRGLTSKLDYLNDGNPATTTDLDVEAIWLMPVFDSPSDHGYDTTDYYAINPQYGTLADFDSLLAAAHRRGIRVIVDLVINHTSNRHPWFVESASSPSSPMRDWYVWRADDPGWRQPWGGGRTWHRMDGAYYYGVFWGGMPDLNFNNAEVRLAIKQVAAFWLMRGADGFRLDAARHLIEDGPGEQQVNTPGTHAFWKEFAAYVRKGAPEALLVGENWTSTDQIAQFYGSTETVAGGDELPMSFNFPLAGSILQAVRSGDATPIVSTLANVARLYPPGACDAPFLSNHDTPRVATELGSDGRKLRTAAALLLTLPGSPFIYYGEEVGLEGGKPDPNIRTPMPWNDREPGGGFTTGRPWRPFSEGRAQANVEWQADSPSSLLSQYRRLIHLRASSPALRNGSIAVLDAGEGNRQLLAFVREAGGERVLVVHNLGLTAVTAGPWDLHASEAKLLYATAGGATARAKGDTRVTIPGACSAIWRLK</sequence>
<dbReference type="EC" id="3.2.1.1" evidence="5"/>
<evidence type="ECO:0000256" key="2">
    <source>
        <dbReference type="ARBA" id="ARBA00022801"/>
    </source>
</evidence>
<dbReference type="GO" id="GO:0009313">
    <property type="term" value="P:oligosaccharide catabolic process"/>
    <property type="evidence" value="ECO:0007669"/>
    <property type="project" value="TreeGrafter"/>
</dbReference>
<gene>
    <name evidence="8" type="ORF">HZA61_06615</name>
</gene>
<organism evidence="8 9">
    <name type="scientific">Eiseniibacteriota bacterium</name>
    <dbReference type="NCBI Taxonomy" id="2212470"/>
    <lineage>
        <taxon>Bacteria</taxon>
        <taxon>Candidatus Eiseniibacteriota</taxon>
    </lineage>
</organism>
<dbReference type="Gene3D" id="3.90.400.10">
    <property type="entry name" value="Oligo-1,6-glucosidase, Domain 2"/>
    <property type="match status" value="1"/>
</dbReference>
<protein>
    <recommendedName>
        <fullName evidence="5">Alpha-amylase</fullName>
        <ecNumber evidence="5">3.2.1.1</ecNumber>
    </recommendedName>
</protein>
<comment type="similarity">
    <text evidence="1 4">Belongs to the glycosyl hydrolase 13 family.</text>
</comment>
<dbReference type="Pfam" id="PF00128">
    <property type="entry name" value="Alpha-amylase"/>
    <property type="match status" value="1"/>
</dbReference>
<dbReference type="PRINTS" id="PR00110">
    <property type="entry name" value="ALPHAAMYLASE"/>
</dbReference>
<dbReference type="InterPro" id="IPR006047">
    <property type="entry name" value="GH13_cat_dom"/>
</dbReference>
<proteinExistence type="inferred from homology"/>
<dbReference type="SMART" id="SM00642">
    <property type="entry name" value="Aamy"/>
    <property type="match status" value="1"/>
</dbReference>
<dbReference type="Pfam" id="PF23915">
    <property type="entry name" value="SusG_C"/>
    <property type="match status" value="1"/>
</dbReference>
<evidence type="ECO:0000256" key="6">
    <source>
        <dbReference type="SAM" id="SignalP"/>
    </source>
</evidence>
<keyword evidence="3 5" id="KW-0326">Glycosidase</keyword>
<evidence type="ECO:0000256" key="1">
    <source>
        <dbReference type="ARBA" id="ARBA00008061"/>
    </source>
</evidence>
<dbReference type="EMBL" id="JACRIW010000042">
    <property type="protein sequence ID" value="MBI5169142.1"/>
    <property type="molecule type" value="Genomic_DNA"/>
</dbReference>
<feature type="signal peptide" evidence="6">
    <location>
        <begin position="1"/>
        <end position="20"/>
    </location>
</feature>
<evidence type="ECO:0000256" key="5">
    <source>
        <dbReference type="RuleBase" id="RU361134"/>
    </source>
</evidence>
<dbReference type="GO" id="GO:0043169">
    <property type="term" value="F:cation binding"/>
    <property type="evidence" value="ECO:0007669"/>
    <property type="project" value="InterPro"/>
</dbReference>
<evidence type="ECO:0000313" key="8">
    <source>
        <dbReference type="EMBL" id="MBI5169142.1"/>
    </source>
</evidence>
<dbReference type="InterPro" id="IPR045857">
    <property type="entry name" value="O16G_dom_2"/>
</dbReference>
<dbReference type="AlphaFoldDB" id="A0A933SAV1"/>
<feature type="chain" id="PRO_5036722516" description="Alpha-amylase" evidence="6">
    <location>
        <begin position="21"/>
        <end position="540"/>
    </location>
</feature>
<feature type="domain" description="Glycosyl hydrolase family 13 catalytic" evidence="7">
    <location>
        <begin position="44"/>
        <end position="449"/>
    </location>
</feature>
<evidence type="ECO:0000313" key="9">
    <source>
        <dbReference type="Proteomes" id="UP000696931"/>
    </source>
</evidence>
<dbReference type="PANTHER" id="PTHR10357">
    <property type="entry name" value="ALPHA-AMYLASE FAMILY MEMBER"/>
    <property type="match status" value="1"/>
</dbReference>
<dbReference type="PANTHER" id="PTHR10357:SF179">
    <property type="entry name" value="NEUTRAL AND BASIC AMINO ACID TRANSPORT PROTEIN RBAT"/>
    <property type="match status" value="1"/>
</dbReference>
<dbReference type="Proteomes" id="UP000696931">
    <property type="component" value="Unassembled WGS sequence"/>
</dbReference>
<dbReference type="SUPFAM" id="SSF51445">
    <property type="entry name" value="(Trans)glycosidases"/>
    <property type="match status" value="1"/>
</dbReference>
<dbReference type="CDD" id="cd11316">
    <property type="entry name" value="AmyAc_bac2_AmyA"/>
    <property type="match status" value="1"/>
</dbReference>
<name>A0A933SAV1_UNCEI</name>
<comment type="catalytic activity">
    <reaction evidence="5">
        <text>Endohydrolysis of (1-&gt;4)-alpha-D-glucosidic linkages in polysaccharides containing three or more (1-&gt;4)-alpha-linked D-glucose units.</text>
        <dbReference type="EC" id="3.2.1.1"/>
    </reaction>
</comment>
<keyword evidence="5" id="KW-0119">Carbohydrate metabolism</keyword>
<keyword evidence="2 5" id="KW-0378">Hydrolase</keyword>
<accession>A0A933SAV1</accession>
<comment type="caution">
    <text evidence="8">The sequence shown here is derived from an EMBL/GenBank/DDBJ whole genome shotgun (WGS) entry which is preliminary data.</text>
</comment>
<evidence type="ECO:0000259" key="7">
    <source>
        <dbReference type="SMART" id="SM00642"/>
    </source>
</evidence>
<dbReference type="Gene3D" id="2.60.40.1180">
    <property type="entry name" value="Golgi alpha-mannosidase II"/>
    <property type="match status" value="1"/>
</dbReference>
<reference evidence="8" key="1">
    <citation type="submission" date="2020-07" db="EMBL/GenBank/DDBJ databases">
        <title>Huge and variable diversity of episymbiotic CPR bacteria and DPANN archaea in groundwater ecosystems.</title>
        <authorList>
            <person name="He C.Y."/>
            <person name="Keren R."/>
            <person name="Whittaker M."/>
            <person name="Farag I.F."/>
            <person name="Doudna J."/>
            <person name="Cate J.H.D."/>
            <person name="Banfield J.F."/>
        </authorList>
    </citation>
    <scope>NUCLEOTIDE SEQUENCE</scope>
    <source>
        <strain evidence="8">NC_groundwater_1813_Pr3_B-0.1um_71_17</strain>
    </source>
</reference>